<dbReference type="SMART" id="SM00855">
    <property type="entry name" value="PGAM"/>
    <property type="match status" value="1"/>
</dbReference>
<sequence length="185" mass="21175">MYLLRHGQSEFNVTYAKTRIDPNIPDPELTDEGRSQIHTTAQHLKDKDINRILASPYTRALQTAEIVSDILNLPIQIEELVREHAFFSCDIGSPSSKLSREWPHLDFQHLSECWWPDLDETEHQVKLRCQAFQQKMLSFGDWSKTLVVSHWAFIRGLTGEEIDNGAILNIDLSSLSIETAVSTTK</sequence>
<dbReference type="InterPro" id="IPR029033">
    <property type="entry name" value="His_PPase_superfam"/>
</dbReference>
<keyword evidence="4" id="KW-1185">Reference proteome</keyword>
<evidence type="ECO:0000313" key="3">
    <source>
        <dbReference type="EMBL" id="KLN60880.1"/>
    </source>
</evidence>
<accession>A0A0H2MVY1</accession>
<keyword evidence="1" id="KW-0324">Glycolysis</keyword>
<dbReference type="PANTHER" id="PTHR48100:SF1">
    <property type="entry name" value="HISTIDINE PHOSPHATASE FAMILY PROTEIN-RELATED"/>
    <property type="match status" value="1"/>
</dbReference>
<dbReference type="RefSeq" id="WP_047764092.1">
    <property type="nucleotide sequence ID" value="NZ_LAQL01000006.1"/>
</dbReference>
<evidence type="ECO:0000256" key="1">
    <source>
        <dbReference type="ARBA" id="ARBA00023152"/>
    </source>
</evidence>
<dbReference type="OrthoDB" id="9781415at2"/>
<evidence type="ECO:0000256" key="2">
    <source>
        <dbReference type="ARBA" id="ARBA00023235"/>
    </source>
</evidence>
<protein>
    <submittedName>
        <fullName evidence="3">Phosphoglycerate mutase</fullName>
    </submittedName>
</protein>
<proteinExistence type="predicted"/>
<dbReference type="EMBL" id="LAQL01000006">
    <property type="protein sequence ID" value="KLN60880.1"/>
    <property type="molecule type" value="Genomic_DNA"/>
</dbReference>
<gene>
    <name evidence="3" type="ORF">WH96_10485</name>
</gene>
<dbReference type="AlphaFoldDB" id="A0A0H2MVY1"/>
<dbReference type="SUPFAM" id="SSF53254">
    <property type="entry name" value="Phosphoglycerate mutase-like"/>
    <property type="match status" value="1"/>
</dbReference>
<dbReference type="GO" id="GO:0005737">
    <property type="term" value="C:cytoplasm"/>
    <property type="evidence" value="ECO:0007669"/>
    <property type="project" value="TreeGrafter"/>
</dbReference>
<dbReference type="InterPro" id="IPR050275">
    <property type="entry name" value="PGM_Phosphatase"/>
</dbReference>
<dbReference type="Gene3D" id="3.40.50.1240">
    <property type="entry name" value="Phosphoglycerate mutase-like"/>
    <property type="match status" value="1"/>
</dbReference>
<dbReference type="CDD" id="cd07067">
    <property type="entry name" value="HP_PGM_like"/>
    <property type="match status" value="1"/>
</dbReference>
<dbReference type="GO" id="GO:0016791">
    <property type="term" value="F:phosphatase activity"/>
    <property type="evidence" value="ECO:0007669"/>
    <property type="project" value="TreeGrafter"/>
</dbReference>
<dbReference type="Pfam" id="PF00300">
    <property type="entry name" value="His_Phos_1"/>
    <property type="match status" value="1"/>
</dbReference>
<dbReference type="Proteomes" id="UP000035444">
    <property type="component" value="Unassembled WGS sequence"/>
</dbReference>
<organism evidence="3 4">
    <name type="scientific">Kiloniella spongiae</name>
    <dbReference type="NCBI Taxonomy" id="1489064"/>
    <lineage>
        <taxon>Bacteria</taxon>
        <taxon>Pseudomonadati</taxon>
        <taxon>Pseudomonadota</taxon>
        <taxon>Alphaproteobacteria</taxon>
        <taxon>Rhodospirillales</taxon>
        <taxon>Kiloniellaceae</taxon>
        <taxon>Kiloniella</taxon>
    </lineage>
</organism>
<dbReference type="InterPro" id="IPR013078">
    <property type="entry name" value="His_Pase_superF_clade-1"/>
</dbReference>
<name>A0A0H2MVY1_9PROT</name>
<dbReference type="PROSITE" id="PS00175">
    <property type="entry name" value="PG_MUTASE"/>
    <property type="match status" value="1"/>
</dbReference>
<dbReference type="STRING" id="1489064.WH96_10485"/>
<evidence type="ECO:0000313" key="4">
    <source>
        <dbReference type="Proteomes" id="UP000035444"/>
    </source>
</evidence>
<keyword evidence="2" id="KW-0413">Isomerase</keyword>
<comment type="caution">
    <text evidence="3">The sequence shown here is derived from an EMBL/GenBank/DDBJ whole genome shotgun (WGS) entry which is preliminary data.</text>
</comment>
<dbReference type="PANTHER" id="PTHR48100">
    <property type="entry name" value="BROAD-SPECIFICITY PHOSPHATASE YOR283W-RELATED"/>
    <property type="match status" value="1"/>
</dbReference>
<dbReference type="PATRIC" id="fig|1489064.4.peg.3393"/>
<reference evidence="3 4" key="1">
    <citation type="submission" date="2015-03" db="EMBL/GenBank/DDBJ databases">
        <title>Genome Sequence of Kiloniella spongiae MEBiC09566, isolated from a marine sponge.</title>
        <authorList>
            <person name="Shao Z."/>
            <person name="Wang L."/>
            <person name="Li X."/>
        </authorList>
    </citation>
    <scope>NUCLEOTIDE SEQUENCE [LARGE SCALE GENOMIC DNA]</scope>
    <source>
        <strain evidence="3 4">MEBiC09566</strain>
    </source>
</reference>
<dbReference type="InterPro" id="IPR001345">
    <property type="entry name" value="PG/BPGM_mutase_AS"/>
</dbReference>